<evidence type="ECO:0000313" key="6">
    <source>
        <dbReference type="Proteomes" id="UP000092871"/>
    </source>
</evidence>
<dbReference type="EMBL" id="FLRA01000019">
    <property type="protein sequence ID" value="SBT18358.1"/>
    <property type="molecule type" value="Genomic_DNA"/>
</dbReference>
<dbReference type="Proteomes" id="UP000092871">
    <property type="component" value="Unassembled WGS sequence"/>
</dbReference>
<proteinExistence type="predicted"/>
<protein>
    <submittedName>
        <fullName evidence="3">Sporulation related domain protein</fullName>
    </submittedName>
</protein>
<reference evidence="3 6" key="1">
    <citation type="submission" date="2016-06" db="EMBL/GenBank/DDBJ databases">
        <authorList>
            <person name="Kjaerup R.B."/>
            <person name="Dalgaard T.S."/>
            <person name="Juul-Madsen H.R."/>
        </authorList>
    </citation>
    <scope>NUCLEOTIDE SEQUENCE [LARGE SCALE GENOMIC DNA]</scope>
    <source>
        <strain evidence="3 6">CECT 5115</strain>
    </source>
</reference>
<dbReference type="EMBL" id="FLRB01000003">
    <property type="protein sequence ID" value="SBT19770.1"/>
    <property type="molecule type" value="Genomic_DNA"/>
</dbReference>
<name>A0A1C3JT01_9GAMM</name>
<evidence type="ECO:0000256" key="1">
    <source>
        <dbReference type="SAM" id="SignalP"/>
    </source>
</evidence>
<evidence type="ECO:0000313" key="5">
    <source>
        <dbReference type="Proteomes" id="UP000092840"/>
    </source>
</evidence>
<feature type="domain" description="SPOR" evidence="2">
    <location>
        <begin position="130"/>
        <end position="206"/>
    </location>
</feature>
<gene>
    <name evidence="3" type="ORF">MGA5115_02485</name>
    <name evidence="4" type="ORF">MGA5116_00349</name>
</gene>
<dbReference type="OrthoDB" id="6193567at2"/>
<keyword evidence="5" id="KW-1185">Reference proteome</keyword>
<dbReference type="Proteomes" id="UP000092840">
    <property type="component" value="Unassembled WGS sequence"/>
</dbReference>
<evidence type="ECO:0000313" key="4">
    <source>
        <dbReference type="EMBL" id="SBT19770.1"/>
    </source>
</evidence>
<dbReference type="AlphaFoldDB" id="A0A1C3JT01"/>
<reference evidence="4 5" key="2">
    <citation type="submission" date="2016-06" db="EMBL/GenBank/DDBJ databases">
        <authorList>
            <person name="Rodrigo-Torres L."/>
            <person name="Arahal D.R."/>
        </authorList>
    </citation>
    <scope>NUCLEOTIDE SEQUENCE [LARGE SCALE GENOMIC DNA]</scope>
    <source>
        <strain evidence="4 5">CECT 5116</strain>
    </source>
</reference>
<accession>A0A1C3JT01</accession>
<evidence type="ECO:0000313" key="3">
    <source>
        <dbReference type="EMBL" id="SBT18358.1"/>
    </source>
</evidence>
<feature type="signal peptide" evidence="1">
    <location>
        <begin position="1"/>
        <end position="23"/>
    </location>
</feature>
<dbReference type="InterPro" id="IPR007730">
    <property type="entry name" value="SPOR-like_dom"/>
</dbReference>
<dbReference type="GO" id="GO:0042834">
    <property type="term" value="F:peptidoglycan binding"/>
    <property type="evidence" value="ECO:0007669"/>
    <property type="project" value="InterPro"/>
</dbReference>
<dbReference type="Gene3D" id="3.30.70.1070">
    <property type="entry name" value="Sporulation related repeat"/>
    <property type="match status" value="1"/>
</dbReference>
<dbReference type="PROSITE" id="PS51724">
    <property type="entry name" value="SPOR"/>
    <property type="match status" value="1"/>
</dbReference>
<organism evidence="3 6">
    <name type="scientific">Marinomonas gallaica</name>
    <dbReference type="NCBI Taxonomy" id="1806667"/>
    <lineage>
        <taxon>Bacteria</taxon>
        <taxon>Pseudomonadati</taxon>
        <taxon>Pseudomonadota</taxon>
        <taxon>Gammaproteobacteria</taxon>
        <taxon>Oceanospirillales</taxon>
        <taxon>Oceanospirillaceae</taxon>
        <taxon>Marinomonas</taxon>
    </lineage>
</organism>
<dbReference type="SUPFAM" id="SSF110997">
    <property type="entry name" value="Sporulation related repeat"/>
    <property type="match status" value="1"/>
</dbReference>
<sequence>MKWLFLLMILANAGLVAWLGFSAADTKIEKAPVYAPPVSEKIYLIGEELPDSNVAMSTNVYSNAPASTAESVANEVGQAVNNMLKNDAATVVETENLLCPVVVLERDADRRLVTEAFNEAKIAFTQQEATGKRDKFWLYISAPATTAQAQDIVARLKLKRIDSYIISRGDMKNRISLGLFSSQERAEQAQESISERSGMPVNVYPHQRSVKLYELLLDQPITEQAWRNFLQTLDLSKLLIKIEKNPC</sequence>
<dbReference type="RefSeq" id="WP_067037038.1">
    <property type="nucleotide sequence ID" value="NZ_CP187511.1"/>
</dbReference>
<dbReference type="InterPro" id="IPR036680">
    <property type="entry name" value="SPOR-like_sf"/>
</dbReference>
<evidence type="ECO:0000259" key="2">
    <source>
        <dbReference type="PROSITE" id="PS51724"/>
    </source>
</evidence>
<feature type="chain" id="PRO_5008677030" evidence="1">
    <location>
        <begin position="24"/>
        <end position="247"/>
    </location>
</feature>
<dbReference type="Pfam" id="PF05036">
    <property type="entry name" value="SPOR"/>
    <property type="match status" value="1"/>
</dbReference>
<keyword evidence="1" id="KW-0732">Signal</keyword>